<gene>
    <name evidence="2" type="ORF">PAHAL_6G020200</name>
</gene>
<proteinExistence type="predicted"/>
<protein>
    <submittedName>
        <fullName evidence="2">Uncharacterized protein</fullName>
    </submittedName>
</protein>
<dbReference type="Proteomes" id="UP000243499">
    <property type="component" value="Chromosome 6"/>
</dbReference>
<dbReference type="Gramene" id="PVH36200">
    <property type="protein sequence ID" value="PVH36200"/>
    <property type="gene ID" value="PAHAL_6G020200"/>
</dbReference>
<evidence type="ECO:0000256" key="1">
    <source>
        <dbReference type="SAM" id="MobiDB-lite"/>
    </source>
</evidence>
<reference evidence="2" key="1">
    <citation type="submission" date="2018-04" db="EMBL/GenBank/DDBJ databases">
        <title>WGS assembly of Panicum hallii.</title>
        <authorList>
            <person name="Lovell J."/>
            <person name="Jenkins J."/>
            <person name="Lowry D."/>
            <person name="Mamidi S."/>
            <person name="Sreedasyam A."/>
            <person name="Weng X."/>
            <person name="Barry K."/>
            <person name="Bonette J."/>
            <person name="Campitelli B."/>
            <person name="Daum C."/>
            <person name="Gordon S."/>
            <person name="Gould B."/>
            <person name="Lipzen A."/>
            <person name="Macqueen A."/>
            <person name="Palacio-Mejia J."/>
            <person name="Plott C."/>
            <person name="Shakirov E."/>
            <person name="Shu S."/>
            <person name="Yoshinaga Y."/>
            <person name="Zane M."/>
            <person name="Rokhsar D."/>
            <person name="Grimwood J."/>
            <person name="Schmutz J."/>
            <person name="Juenger T."/>
        </authorList>
    </citation>
    <scope>NUCLEOTIDE SEQUENCE [LARGE SCALE GENOMIC DNA]</scope>
    <source>
        <strain evidence="2">FIL2</strain>
    </source>
</reference>
<feature type="compositionally biased region" description="Gly residues" evidence="1">
    <location>
        <begin position="212"/>
        <end position="221"/>
    </location>
</feature>
<feature type="region of interest" description="Disordered" evidence="1">
    <location>
        <begin position="206"/>
        <end position="228"/>
    </location>
</feature>
<sequence length="228" mass="24214">MASLSHLAQATPAAPPCSRRQEELPSRGASLGTAAAATHVLSPATPHPPPPRRRSPRATTTVVASTPAYVRLDASQPHRPRPRAHGVTTPKPVSRWLQPAGYHPRPCEAPRPVPRRSQPQRPSADPAAGTPDPRTLAPDPAFHAGAAMSCPLRRLRWSCPPRREGEEGCPKAAVLASRTDFRRPARAAVRRKGGRKEGAAVFRLPGLHTRTEGGGGGGGGLYNYKGTN</sequence>
<organism evidence="2">
    <name type="scientific">Panicum hallii</name>
    <dbReference type="NCBI Taxonomy" id="206008"/>
    <lineage>
        <taxon>Eukaryota</taxon>
        <taxon>Viridiplantae</taxon>
        <taxon>Streptophyta</taxon>
        <taxon>Embryophyta</taxon>
        <taxon>Tracheophyta</taxon>
        <taxon>Spermatophyta</taxon>
        <taxon>Magnoliopsida</taxon>
        <taxon>Liliopsida</taxon>
        <taxon>Poales</taxon>
        <taxon>Poaceae</taxon>
        <taxon>PACMAD clade</taxon>
        <taxon>Panicoideae</taxon>
        <taxon>Panicodae</taxon>
        <taxon>Paniceae</taxon>
        <taxon>Panicinae</taxon>
        <taxon>Panicum</taxon>
        <taxon>Panicum sect. Panicum</taxon>
    </lineage>
</organism>
<dbReference type="AlphaFoldDB" id="A0A2T8IEU0"/>
<evidence type="ECO:0000313" key="2">
    <source>
        <dbReference type="EMBL" id="PVH36200.1"/>
    </source>
</evidence>
<name>A0A2T8IEU0_9POAL</name>
<dbReference type="EMBL" id="CM008051">
    <property type="protein sequence ID" value="PVH36200.1"/>
    <property type="molecule type" value="Genomic_DNA"/>
</dbReference>
<feature type="region of interest" description="Disordered" evidence="1">
    <location>
        <begin position="1"/>
        <end position="142"/>
    </location>
</feature>
<accession>A0A2T8IEU0</accession>